<dbReference type="GO" id="GO:0003824">
    <property type="term" value="F:catalytic activity"/>
    <property type="evidence" value="ECO:0007669"/>
    <property type="project" value="InterPro"/>
</dbReference>
<protein>
    <submittedName>
        <fullName evidence="2">Unannotated protein</fullName>
    </submittedName>
</protein>
<dbReference type="PANTHER" id="PTHR41349">
    <property type="match status" value="1"/>
</dbReference>
<evidence type="ECO:0000313" key="2">
    <source>
        <dbReference type="EMBL" id="CAB4707829.1"/>
    </source>
</evidence>
<dbReference type="Gene3D" id="3.60.10.10">
    <property type="entry name" value="Endonuclease/exonuclease/phosphatase"/>
    <property type="match status" value="1"/>
</dbReference>
<feature type="domain" description="Endonuclease/exonuclease/phosphatase" evidence="1">
    <location>
        <begin position="53"/>
        <end position="295"/>
    </location>
</feature>
<proteinExistence type="predicted"/>
<accession>A0A6J6Q9Z3</accession>
<dbReference type="AlphaFoldDB" id="A0A6J6Q9Z3"/>
<dbReference type="InterPro" id="IPR005135">
    <property type="entry name" value="Endo/exonuclease/phosphatase"/>
</dbReference>
<organism evidence="2">
    <name type="scientific">freshwater metagenome</name>
    <dbReference type="NCBI Taxonomy" id="449393"/>
    <lineage>
        <taxon>unclassified sequences</taxon>
        <taxon>metagenomes</taxon>
        <taxon>ecological metagenomes</taxon>
    </lineage>
</organism>
<name>A0A6J6Q9Z3_9ZZZZ</name>
<dbReference type="Pfam" id="PF03372">
    <property type="entry name" value="Exo_endo_phos"/>
    <property type="match status" value="1"/>
</dbReference>
<sequence>MAPIKLVQNRLLVWPLAVALAIGIGLVNASNYPAIASTKLVAGEQVELSVLVYNIEYSGDASTDRVIREIDADIVGVLESYNRLPEIARKTGYPYYNVGLQLLSKFPILEPSGAEGLYSLIEVEPGYVVAFFNTHLDYVKYGPSRLVKGFSEKAVTQSEIIVRANSINILTPDIASLIGQGYPVFLTGDLNSPSSLDYTKATVGTRAGIDSAMRWPVSEALFKAGMRDAYRDVHRNPVLVPGITMVDPDFSKGGSGDRIDYIYAGGPSTTLTSTVVGELGGPDVGIGFKKWTSDHRAVLSTFQVTPVALPTTVSLNTRMLNQGDTLNVRYNAPGYSSTTVIVVPEGATKSAALLTNSTSESGSTSFATTALSPDGYDIVMLSSEGTELARNSFWVRSTGAGVDLQSGAETYKVGEPIDISWTNGPANRWDWIGVYRAGAANPNKDDYLLWSYVGGHNSGALPPQVFGSMTLGAQSQGKPWPLPPGDYRIHYLLTDQYKSAGYHDIKVVK</sequence>
<dbReference type="SUPFAM" id="SSF56219">
    <property type="entry name" value="DNase I-like"/>
    <property type="match status" value="1"/>
</dbReference>
<gene>
    <name evidence="2" type="ORF">UFOPK2625_00838</name>
</gene>
<reference evidence="2" key="1">
    <citation type="submission" date="2020-05" db="EMBL/GenBank/DDBJ databases">
        <authorList>
            <person name="Chiriac C."/>
            <person name="Salcher M."/>
            <person name="Ghai R."/>
            <person name="Kavagutti S V."/>
        </authorList>
    </citation>
    <scope>NUCLEOTIDE SEQUENCE</scope>
</reference>
<evidence type="ECO:0000259" key="1">
    <source>
        <dbReference type="Pfam" id="PF03372"/>
    </source>
</evidence>
<dbReference type="EMBL" id="CAEZXZ010000118">
    <property type="protein sequence ID" value="CAB4707829.1"/>
    <property type="molecule type" value="Genomic_DNA"/>
</dbReference>
<dbReference type="PANTHER" id="PTHR41349:SF1">
    <property type="entry name" value="PROTEIN CBG08683"/>
    <property type="match status" value="1"/>
</dbReference>
<dbReference type="InterPro" id="IPR036691">
    <property type="entry name" value="Endo/exonu/phosph_ase_sf"/>
</dbReference>